<reference evidence="1 2" key="1">
    <citation type="journal article" date="2013" name="Mar. Genomics">
        <title>Expression of sulfatases in Rhodopirellula baltica and the diversity of sulfatases in the genus Rhodopirellula.</title>
        <authorList>
            <person name="Wegner C.E."/>
            <person name="Richter-Heitmann T."/>
            <person name="Klindworth A."/>
            <person name="Klockow C."/>
            <person name="Richter M."/>
            <person name="Achstetter T."/>
            <person name="Glockner F.O."/>
            <person name="Harder J."/>
        </authorList>
    </citation>
    <scope>NUCLEOTIDE SEQUENCE [LARGE SCALE GENOMIC DNA]</scope>
    <source>
        <strain evidence="1 2">SM41</strain>
    </source>
</reference>
<proteinExistence type="predicted"/>
<evidence type="ECO:0000313" key="2">
    <source>
        <dbReference type="Proteomes" id="UP000011885"/>
    </source>
</evidence>
<organism evidence="1 2">
    <name type="scientific">Rhodopirellula sallentina SM41</name>
    <dbReference type="NCBI Taxonomy" id="1263870"/>
    <lineage>
        <taxon>Bacteria</taxon>
        <taxon>Pseudomonadati</taxon>
        <taxon>Planctomycetota</taxon>
        <taxon>Planctomycetia</taxon>
        <taxon>Pirellulales</taxon>
        <taxon>Pirellulaceae</taxon>
        <taxon>Rhodopirellula</taxon>
    </lineage>
</organism>
<comment type="caution">
    <text evidence="1">The sequence shown here is derived from an EMBL/GenBank/DDBJ whole genome shotgun (WGS) entry which is preliminary data.</text>
</comment>
<dbReference type="PATRIC" id="fig|1263870.3.peg.7172"/>
<dbReference type="Proteomes" id="UP000011885">
    <property type="component" value="Unassembled WGS sequence"/>
</dbReference>
<dbReference type="AlphaFoldDB" id="M5TS00"/>
<keyword evidence="2" id="KW-1185">Reference proteome</keyword>
<gene>
    <name evidence="1" type="ORF">RSSM_06761</name>
</gene>
<accession>M5TS00</accession>
<protein>
    <submittedName>
        <fullName evidence="1">Uncharacterized protein</fullName>
    </submittedName>
</protein>
<evidence type="ECO:0000313" key="1">
    <source>
        <dbReference type="EMBL" id="EMI51824.1"/>
    </source>
</evidence>
<dbReference type="EMBL" id="ANOH01000480">
    <property type="protein sequence ID" value="EMI51824.1"/>
    <property type="molecule type" value="Genomic_DNA"/>
</dbReference>
<sequence>MLGRLKSLWLHRIENDSERTDRMIGEYLRPDVEESPTATAFDMIHAAALSQWFR</sequence>
<name>M5TS00_9BACT</name>